<accession>A0ABQ7FMI0</accession>
<keyword evidence="2" id="KW-0812">Transmembrane</keyword>
<evidence type="ECO:0000256" key="2">
    <source>
        <dbReference type="SAM" id="Phobius"/>
    </source>
</evidence>
<keyword evidence="4" id="KW-1185">Reference proteome</keyword>
<dbReference type="RefSeq" id="WP_098752242.1">
    <property type="nucleotide sequence ID" value="NZ_WHPN01000273.1"/>
</dbReference>
<gene>
    <name evidence="3" type="ORF">GCU69_14230</name>
</gene>
<dbReference type="Proteomes" id="UP000621266">
    <property type="component" value="Unassembled WGS sequence"/>
</dbReference>
<organism evidence="3 4">
    <name type="scientific">Streptomyces lycii</name>
    <dbReference type="NCBI Taxonomy" id="2654337"/>
    <lineage>
        <taxon>Bacteria</taxon>
        <taxon>Bacillati</taxon>
        <taxon>Actinomycetota</taxon>
        <taxon>Actinomycetes</taxon>
        <taxon>Kitasatosporales</taxon>
        <taxon>Streptomycetaceae</taxon>
        <taxon>Streptomyces</taxon>
    </lineage>
</organism>
<reference evidence="3 4" key="1">
    <citation type="submission" date="2019-10" db="EMBL/GenBank/DDBJ databases">
        <title>Streptomyces tenebrisbrunneis sp.nov., an endogenous actinomycete isolated from of Lycium ruthenicum.</title>
        <authorList>
            <person name="Ma L."/>
        </authorList>
    </citation>
    <scope>NUCLEOTIDE SEQUENCE [LARGE SCALE GENOMIC DNA]</scope>
    <source>
        <strain evidence="3 4">TRM 66187</strain>
    </source>
</reference>
<evidence type="ECO:0000313" key="4">
    <source>
        <dbReference type="Proteomes" id="UP000621266"/>
    </source>
</evidence>
<proteinExistence type="predicted"/>
<evidence type="ECO:0000313" key="3">
    <source>
        <dbReference type="EMBL" id="KAF4408443.1"/>
    </source>
</evidence>
<dbReference type="EMBL" id="WHPN01000273">
    <property type="protein sequence ID" value="KAF4408443.1"/>
    <property type="molecule type" value="Genomic_DNA"/>
</dbReference>
<evidence type="ECO:0000256" key="1">
    <source>
        <dbReference type="SAM" id="MobiDB-lite"/>
    </source>
</evidence>
<evidence type="ECO:0008006" key="5">
    <source>
        <dbReference type="Google" id="ProtNLM"/>
    </source>
</evidence>
<feature type="transmembrane region" description="Helical" evidence="2">
    <location>
        <begin position="100"/>
        <end position="120"/>
    </location>
</feature>
<feature type="compositionally biased region" description="Basic and acidic residues" evidence="1">
    <location>
        <begin position="124"/>
        <end position="144"/>
    </location>
</feature>
<comment type="caution">
    <text evidence="3">The sequence shown here is derived from an EMBL/GenBank/DDBJ whole genome shotgun (WGS) entry which is preliminary data.</text>
</comment>
<keyword evidence="2" id="KW-1133">Transmembrane helix</keyword>
<name>A0ABQ7FMI0_9ACTN</name>
<keyword evidence="2" id="KW-0472">Membrane</keyword>
<feature type="region of interest" description="Disordered" evidence="1">
    <location>
        <begin position="121"/>
        <end position="144"/>
    </location>
</feature>
<protein>
    <recommendedName>
        <fullName evidence="5">Integral membrane protein</fullName>
    </recommendedName>
</protein>
<feature type="transmembrane region" description="Helical" evidence="2">
    <location>
        <begin position="77"/>
        <end position="94"/>
    </location>
</feature>
<sequence length="144" mass="15633">MDARDPELRKELDATLHVRRELGPEYESELVDSFLERLDGAVDRRVRRQLAEQQMVVARGSRPPRAQGDSDSFGERFGFGIVSMILAVPLSAIGSANAGFAGLVVSWLGIVGVNAVHASGRAPWSRERPRSGRADGHPGGDWDG</sequence>